<protein>
    <submittedName>
        <fullName evidence="1">Uncharacterized protein</fullName>
    </submittedName>
</protein>
<evidence type="ECO:0000313" key="1">
    <source>
        <dbReference type="EMBL" id="KAI0062359.1"/>
    </source>
</evidence>
<dbReference type="Proteomes" id="UP000814140">
    <property type="component" value="Unassembled WGS sequence"/>
</dbReference>
<name>A0ACB8T0V3_9AGAM</name>
<reference evidence="1" key="1">
    <citation type="submission" date="2021-03" db="EMBL/GenBank/DDBJ databases">
        <authorList>
            <consortium name="DOE Joint Genome Institute"/>
            <person name="Ahrendt S."/>
            <person name="Looney B.P."/>
            <person name="Miyauchi S."/>
            <person name="Morin E."/>
            <person name="Drula E."/>
            <person name="Courty P.E."/>
            <person name="Chicoki N."/>
            <person name="Fauchery L."/>
            <person name="Kohler A."/>
            <person name="Kuo A."/>
            <person name="Labutti K."/>
            <person name="Pangilinan J."/>
            <person name="Lipzen A."/>
            <person name="Riley R."/>
            <person name="Andreopoulos W."/>
            <person name="He G."/>
            <person name="Johnson J."/>
            <person name="Barry K.W."/>
            <person name="Grigoriev I.V."/>
            <person name="Nagy L."/>
            <person name="Hibbett D."/>
            <person name="Henrissat B."/>
            <person name="Matheny P.B."/>
            <person name="Labbe J."/>
            <person name="Martin F."/>
        </authorList>
    </citation>
    <scope>NUCLEOTIDE SEQUENCE</scope>
    <source>
        <strain evidence="1">HHB10654</strain>
    </source>
</reference>
<organism evidence="1 2">
    <name type="scientific">Artomyces pyxidatus</name>
    <dbReference type="NCBI Taxonomy" id="48021"/>
    <lineage>
        <taxon>Eukaryota</taxon>
        <taxon>Fungi</taxon>
        <taxon>Dikarya</taxon>
        <taxon>Basidiomycota</taxon>
        <taxon>Agaricomycotina</taxon>
        <taxon>Agaricomycetes</taxon>
        <taxon>Russulales</taxon>
        <taxon>Auriscalpiaceae</taxon>
        <taxon>Artomyces</taxon>
    </lineage>
</organism>
<gene>
    <name evidence="1" type="ORF">BV25DRAFT_677813</name>
</gene>
<evidence type="ECO:0000313" key="2">
    <source>
        <dbReference type="Proteomes" id="UP000814140"/>
    </source>
</evidence>
<reference evidence="1" key="2">
    <citation type="journal article" date="2022" name="New Phytol.">
        <title>Evolutionary transition to the ectomycorrhizal habit in the genomes of a hyperdiverse lineage of mushroom-forming fungi.</title>
        <authorList>
            <person name="Looney B."/>
            <person name="Miyauchi S."/>
            <person name="Morin E."/>
            <person name="Drula E."/>
            <person name="Courty P.E."/>
            <person name="Kohler A."/>
            <person name="Kuo A."/>
            <person name="LaButti K."/>
            <person name="Pangilinan J."/>
            <person name="Lipzen A."/>
            <person name="Riley R."/>
            <person name="Andreopoulos W."/>
            <person name="He G."/>
            <person name="Johnson J."/>
            <person name="Nolan M."/>
            <person name="Tritt A."/>
            <person name="Barry K.W."/>
            <person name="Grigoriev I.V."/>
            <person name="Nagy L.G."/>
            <person name="Hibbett D."/>
            <person name="Henrissat B."/>
            <person name="Matheny P.B."/>
            <person name="Labbe J."/>
            <person name="Martin F.M."/>
        </authorList>
    </citation>
    <scope>NUCLEOTIDE SEQUENCE</scope>
    <source>
        <strain evidence="1">HHB10654</strain>
    </source>
</reference>
<proteinExistence type="predicted"/>
<sequence>MRVRDRRRELDLTNEPKPYEYGLVGHTSSGILTSTPPSTPPASTSLNHHSRSSTFLHSRADSTTPLMYPIGPGPSSPPPDILMQGSDYGHRQRRSSGADIWNTRPASIHTTSGNNVQRLSRNSASRLSLTMPADHLGPIGDGILGGGSSRSLAVLLPSSPEGRELQVVNAPLSPSSVHSPPPGLQRTSPRAGPSSLPSGGSSTPPPGRQDKSLRRARRASSSSSVIVHTDAGRVLDDRVSLSGSILGASGPVLSTVVDDPPPPAYAA</sequence>
<accession>A0ACB8T0V3</accession>
<dbReference type="EMBL" id="MU277208">
    <property type="protein sequence ID" value="KAI0062359.1"/>
    <property type="molecule type" value="Genomic_DNA"/>
</dbReference>
<keyword evidence="2" id="KW-1185">Reference proteome</keyword>
<comment type="caution">
    <text evidence="1">The sequence shown here is derived from an EMBL/GenBank/DDBJ whole genome shotgun (WGS) entry which is preliminary data.</text>
</comment>